<evidence type="ECO:0000256" key="5">
    <source>
        <dbReference type="ARBA" id="ARBA00023125"/>
    </source>
</evidence>
<sequence>MLPVAQASQYSQGGAGSQTNPPCTGQQQAEQQSDSSCQHTSSPPSHLPDQPKSNDASLTERNHPDVPPDKMPSLLETRPPNPPRQTMASLAATQPPPRRLTQFKENHPQDFWQKAMTSFTGREREEMTSLKPSPNPKESSRCQSANESCDAGCAGCPESVGHRGKSCHADLSQPVRQAARGAEGGEGCSPPREQGHRLCAVRQAARGAEGGEGCSPPREQGHSLCAVCRDKASGNFFSATVCLPCKSFFIRCTKDGEPYILKQCHGTCDVSKHLRNRCQFCRFQRCVAIGMTRKGKPAVVTAGEGQELCRVCGDLANGIHFGVFTCEGCKKFFRRGLREHGGYMCRTTGDCQLNPRTRNNCRFCRYQRCKAAGMSREAIKMGRPRKIFAGTVSGDTEPYVSNVAAYMKPVAPGGGPDAAAVTPSSTPAVTPTSATTVAASSPPQQSAFRPVSQSTWQGTNSMSGYEPLRAHPSHTSQHHAYHCGGSSCSPDSHTSHPHRPAQPQTRRDDTSSDSASAPPQQAPHFQQWRTSKETQVQPRYYSDPEPVPHLLQWREPTTSLGASYNDSPHAKESVFHQRPGRHQATYGDLTNALVGPSERSENTMRFSEPPKDAERVDFAGQSGDLVTPTSSVSTSSGQLQDAARRNDSTLYPLSPLSSKHEPRDQCYSQPALPAMPALLVPGSPIANFSSPSQAFGPGVSVSKEGNGSVSYFGKPPAESDHFSALQNSPSASDINIFAGRKFPTQASYRVCQLDQRSWLADNELDLTTPCVTKPTSSRDIYCQIDTEDTSPGRANSSRSHHESTPAKVDSSRMTSLQTAQQHSESARWAAGRRSFRPEDMTTLYTNSFSGRMTNDRVLPVSCHEHTPLPVPQPFPTSPQNGQLYPLNSPWSDGYNRFGVSTQTVPTSPRGRFETGPFQEDAGGNIRHGMNEGQDGKDQALDLCAGKTASDTSGAERLCRSADAMSGPGIDSPHGIKVPRRDEHGVYDLSMNAPLDLSLPSNRTESRPRWSQQPQQPEGRNDFDGSRGDNILASDGRVPKRYSSQLTTNGVKSFPGRSWDGEPVQSGLAPDRKQPVVNSERSQPHWLPEPNSRVTLAKDGDQQRAITEANAHQRPVHVLSEQRLGSEWGQGKPCQESAQQGKQSWPTPAHTQQHSQMEVDQGHQTLPPFAYTHQGPWPQPQHTNGVTSNRPQSQPLPEGWQLARGPLKEGGAQSWPPQGGPPHNGQGPGWGGGGGGGGDDFNPCLDEDEIHQTHEIFASLFTLMEAAESTLPNAKLPREMQQLEELMQREYKFSPCRMLHYWRHLTARVRAERIGRVMPPWALRVLNDARRSYEELLSVSDDCKFETPHNAAGEWLPDMSDKRQCWKVVQQHIVRKTRNCIKCAYQMPGMEKVHPNDKNQLVRRDVLFSLGLLVAATSFFNPVTDDFRSFFNWDLSPSRPMAVFGQRLRSVGRQLFALRLDTSEAALTFALNVICLERDELEDRSTVERGMLDLLNTFACYEACERKVEPIQRMDAIFQAIPCMRLMGVWHSHLMKNVAFDMRLMKIGNIKLVADNHFPPPHKEDDCINNIVSNRLCNPE</sequence>
<dbReference type="EMBL" id="JBAMIC010000008">
    <property type="protein sequence ID" value="KAK7103142.1"/>
    <property type="molecule type" value="Genomic_DNA"/>
</dbReference>
<dbReference type="PANTHER" id="PTHR24082:SF507">
    <property type="entry name" value="BILE ACID RECEPTOR-RELATED"/>
    <property type="match status" value="1"/>
</dbReference>
<dbReference type="PROSITE" id="PS00031">
    <property type="entry name" value="NUCLEAR_REC_DBD_1"/>
    <property type="match status" value="1"/>
</dbReference>
<dbReference type="GO" id="GO:0008270">
    <property type="term" value="F:zinc ion binding"/>
    <property type="evidence" value="ECO:0007669"/>
    <property type="project" value="UniProtKB-KW"/>
</dbReference>
<dbReference type="PRINTS" id="PR00047">
    <property type="entry name" value="STROIDFINGER"/>
</dbReference>
<feature type="compositionally biased region" description="Basic and acidic residues" evidence="9">
    <location>
        <begin position="58"/>
        <end position="68"/>
    </location>
</feature>
<keyword evidence="7" id="KW-0675">Receptor</keyword>
<dbReference type="Pfam" id="PF00105">
    <property type="entry name" value="zf-C4"/>
    <property type="match status" value="2"/>
</dbReference>
<dbReference type="GO" id="GO:0003700">
    <property type="term" value="F:DNA-binding transcription factor activity"/>
    <property type="evidence" value="ECO:0007669"/>
    <property type="project" value="InterPro"/>
</dbReference>
<feature type="compositionally biased region" description="Polar residues" evidence="9">
    <location>
        <begin position="648"/>
        <end position="657"/>
    </location>
</feature>
<keyword evidence="5" id="KW-0238">DNA-binding</keyword>
<dbReference type="Gene3D" id="1.10.565.10">
    <property type="entry name" value="Retinoid X Receptor"/>
    <property type="match status" value="1"/>
</dbReference>
<evidence type="ECO:0000313" key="11">
    <source>
        <dbReference type="EMBL" id="KAK7103142.1"/>
    </source>
</evidence>
<feature type="region of interest" description="Disordered" evidence="9">
    <location>
        <begin position="121"/>
        <end position="142"/>
    </location>
</feature>
<dbReference type="GO" id="GO:0043565">
    <property type="term" value="F:sequence-specific DNA binding"/>
    <property type="evidence" value="ECO:0007669"/>
    <property type="project" value="InterPro"/>
</dbReference>
<feature type="region of interest" description="Disordered" evidence="9">
    <location>
        <begin position="1"/>
        <end position="107"/>
    </location>
</feature>
<feature type="region of interest" description="Disordered" evidence="9">
    <location>
        <begin position="786"/>
        <end position="834"/>
    </location>
</feature>
<feature type="compositionally biased region" description="Gly residues" evidence="9">
    <location>
        <begin position="1225"/>
        <end position="1238"/>
    </location>
</feature>
<dbReference type="PROSITE" id="PS51030">
    <property type="entry name" value="NUCLEAR_REC_DBD_2"/>
    <property type="match status" value="2"/>
</dbReference>
<feature type="compositionally biased region" description="Low complexity" evidence="9">
    <location>
        <begin position="1214"/>
        <end position="1224"/>
    </location>
</feature>
<feature type="compositionally biased region" description="Polar residues" evidence="9">
    <location>
        <begin position="527"/>
        <end position="537"/>
    </location>
</feature>
<keyword evidence="2" id="KW-0863">Zinc-finger</keyword>
<feature type="region of interest" description="Disordered" evidence="9">
    <location>
        <begin position="592"/>
        <end position="666"/>
    </location>
</feature>
<keyword evidence="12" id="KW-1185">Reference proteome</keyword>
<dbReference type="CDD" id="cd06916">
    <property type="entry name" value="NR_DBD_like"/>
    <property type="match status" value="1"/>
</dbReference>
<dbReference type="SUPFAM" id="SSF48508">
    <property type="entry name" value="Nuclear receptor ligand-binding domain"/>
    <property type="match status" value="1"/>
</dbReference>
<dbReference type="InterPro" id="IPR035500">
    <property type="entry name" value="NHR-like_dom_sf"/>
</dbReference>
<evidence type="ECO:0000259" key="10">
    <source>
        <dbReference type="PROSITE" id="PS51030"/>
    </source>
</evidence>
<evidence type="ECO:0000256" key="2">
    <source>
        <dbReference type="ARBA" id="ARBA00022771"/>
    </source>
</evidence>
<feature type="region of interest" description="Disordered" evidence="9">
    <location>
        <begin position="991"/>
        <end position="1092"/>
    </location>
</feature>
<feature type="region of interest" description="Disordered" evidence="9">
    <location>
        <begin position="414"/>
        <end position="549"/>
    </location>
</feature>
<feature type="compositionally biased region" description="Low complexity" evidence="9">
    <location>
        <begin position="626"/>
        <end position="636"/>
    </location>
</feature>
<dbReference type="InterPro" id="IPR001628">
    <property type="entry name" value="Znf_hrmn_rcpt"/>
</dbReference>
<reference evidence="11 12" key="1">
    <citation type="submission" date="2024-02" db="EMBL/GenBank/DDBJ databases">
        <title>Chromosome-scale genome assembly of the rough periwinkle Littorina saxatilis.</title>
        <authorList>
            <person name="De Jode A."/>
            <person name="Faria R."/>
            <person name="Formenti G."/>
            <person name="Sims Y."/>
            <person name="Smith T.P."/>
            <person name="Tracey A."/>
            <person name="Wood J.M.D."/>
            <person name="Zagrodzka Z.B."/>
            <person name="Johannesson K."/>
            <person name="Butlin R.K."/>
            <person name="Leder E.H."/>
        </authorList>
    </citation>
    <scope>NUCLEOTIDE SEQUENCE [LARGE SCALE GENOMIC DNA]</scope>
    <source>
        <strain evidence="11">Snail1</strain>
        <tissue evidence="11">Muscle</tissue>
    </source>
</reference>
<feature type="region of interest" description="Disordered" evidence="9">
    <location>
        <begin position="1123"/>
        <end position="1245"/>
    </location>
</feature>
<feature type="compositionally biased region" description="Polar residues" evidence="9">
    <location>
        <begin position="1"/>
        <end position="44"/>
    </location>
</feature>
<feature type="compositionally biased region" description="Basic and acidic residues" evidence="9">
    <location>
        <begin position="598"/>
        <end position="617"/>
    </location>
</feature>
<feature type="domain" description="Nuclear receptor" evidence="10">
    <location>
        <begin position="306"/>
        <end position="381"/>
    </location>
</feature>
<dbReference type="Proteomes" id="UP001374579">
    <property type="component" value="Unassembled WGS sequence"/>
</dbReference>
<evidence type="ECO:0000313" key="12">
    <source>
        <dbReference type="Proteomes" id="UP001374579"/>
    </source>
</evidence>
<keyword evidence="8" id="KW-0539">Nucleus</keyword>
<feature type="compositionally biased region" description="Polar residues" evidence="9">
    <location>
        <begin position="811"/>
        <end position="823"/>
    </location>
</feature>
<comment type="caution">
    <text evidence="11">The sequence shown here is derived from an EMBL/GenBank/DDBJ whole genome shotgun (WGS) entry which is preliminary data.</text>
</comment>
<dbReference type="InterPro" id="IPR050234">
    <property type="entry name" value="Nuclear_hormone_rcpt_NR1"/>
</dbReference>
<evidence type="ECO:0000256" key="7">
    <source>
        <dbReference type="ARBA" id="ARBA00023170"/>
    </source>
</evidence>
<protein>
    <recommendedName>
        <fullName evidence="10">Nuclear receptor domain-containing protein</fullName>
    </recommendedName>
</protein>
<dbReference type="PANTHER" id="PTHR24082">
    <property type="entry name" value="NUCLEAR HORMONE RECEPTOR"/>
    <property type="match status" value="1"/>
</dbReference>
<dbReference type="SUPFAM" id="SSF57716">
    <property type="entry name" value="Glucocorticoid receptor-like (DNA-binding domain)"/>
    <property type="match status" value="2"/>
</dbReference>
<proteinExistence type="predicted"/>
<feature type="compositionally biased region" description="Low complexity" evidence="9">
    <location>
        <begin position="417"/>
        <end position="443"/>
    </location>
</feature>
<name>A0AAN9GCG1_9CAEN</name>
<feature type="compositionally biased region" description="Polar residues" evidence="9">
    <location>
        <begin position="1179"/>
        <end position="1194"/>
    </location>
</feature>
<feature type="compositionally biased region" description="Polar residues" evidence="9">
    <location>
        <begin position="444"/>
        <end position="463"/>
    </location>
</feature>
<evidence type="ECO:0000256" key="9">
    <source>
        <dbReference type="SAM" id="MobiDB-lite"/>
    </source>
</evidence>
<evidence type="ECO:0000256" key="8">
    <source>
        <dbReference type="ARBA" id="ARBA00023242"/>
    </source>
</evidence>
<dbReference type="Gene3D" id="3.30.50.10">
    <property type="entry name" value="Erythroid Transcription Factor GATA-1, subunit A"/>
    <property type="match status" value="2"/>
</dbReference>
<feature type="compositionally biased region" description="Polar residues" evidence="9">
    <location>
        <begin position="1041"/>
        <end position="1050"/>
    </location>
</feature>
<evidence type="ECO:0000256" key="4">
    <source>
        <dbReference type="ARBA" id="ARBA00023015"/>
    </source>
</evidence>
<keyword evidence="3" id="KW-0862">Zinc</keyword>
<evidence type="ECO:0000256" key="1">
    <source>
        <dbReference type="ARBA" id="ARBA00022723"/>
    </source>
</evidence>
<keyword evidence="6" id="KW-0804">Transcription</keyword>
<feature type="domain" description="Nuclear receptor" evidence="10">
    <location>
        <begin position="222"/>
        <end position="298"/>
    </location>
</feature>
<evidence type="ECO:0000256" key="3">
    <source>
        <dbReference type="ARBA" id="ARBA00022833"/>
    </source>
</evidence>
<keyword evidence="4" id="KW-0805">Transcription regulation</keyword>
<gene>
    <name evidence="11" type="ORF">V1264_018102</name>
</gene>
<dbReference type="InterPro" id="IPR013088">
    <property type="entry name" value="Znf_NHR/GATA"/>
</dbReference>
<dbReference type="SMART" id="SM00399">
    <property type="entry name" value="ZnF_C4"/>
    <property type="match status" value="2"/>
</dbReference>
<organism evidence="11 12">
    <name type="scientific">Littorina saxatilis</name>
    <dbReference type="NCBI Taxonomy" id="31220"/>
    <lineage>
        <taxon>Eukaryota</taxon>
        <taxon>Metazoa</taxon>
        <taxon>Spiralia</taxon>
        <taxon>Lophotrochozoa</taxon>
        <taxon>Mollusca</taxon>
        <taxon>Gastropoda</taxon>
        <taxon>Caenogastropoda</taxon>
        <taxon>Littorinimorpha</taxon>
        <taxon>Littorinoidea</taxon>
        <taxon>Littorinidae</taxon>
        <taxon>Littorina</taxon>
    </lineage>
</organism>
<accession>A0AAN9GCG1</accession>
<evidence type="ECO:0000256" key="6">
    <source>
        <dbReference type="ARBA" id="ARBA00023163"/>
    </source>
</evidence>
<keyword evidence="1" id="KW-0479">Metal-binding</keyword>
<feature type="compositionally biased region" description="Polar residues" evidence="9">
    <location>
        <begin position="1135"/>
        <end position="1163"/>
    </location>
</feature>
<feature type="compositionally biased region" description="Low complexity" evidence="9">
    <location>
        <begin position="512"/>
        <end position="523"/>
    </location>
</feature>